<keyword evidence="2" id="KW-0479">Metal-binding</keyword>
<dbReference type="InterPro" id="IPR051094">
    <property type="entry name" value="Diverse_Catalytic_Enzymes"/>
</dbReference>
<reference evidence="8 9" key="1">
    <citation type="submission" date="2022-11" db="EMBL/GenBank/DDBJ databases">
        <title>Haliovirga abyssi gen. nov., sp. nov., a mesophilic fermentative bacterium isolated from the Iheya North hydrothermal field and the proposal of Haliovirgaceae fam. nov.</title>
        <authorList>
            <person name="Miyazaki U."/>
            <person name="Tame A."/>
            <person name="Miyazaki J."/>
            <person name="Takai K."/>
            <person name="Sawayama S."/>
            <person name="Kitajima M."/>
            <person name="Okamoto A."/>
            <person name="Nakagawa S."/>
        </authorList>
    </citation>
    <scope>NUCLEOTIDE SEQUENCE [LARGE SCALE GENOMIC DNA]</scope>
    <source>
        <strain evidence="8 9">IC12</strain>
    </source>
</reference>
<organism evidence="8 9">
    <name type="scientific">Haliovirga abyssi</name>
    <dbReference type="NCBI Taxonomy" id="2996794"/>
    <lineage>
        <taxon>Bacteria</taxon>
        <taxon>Fusobacteriati</taxon>
        <taxon>Fusobacteriota</taxon>
        <taxon>Fusobacteriia</taxon>
        <taxon>Fusobacteriales</taxon>
        <taxon>Haliovirgaceae</taxon>
        <taxon>Haliovirga</taxon>
    </lineage>
</organism>
<keyword evidence="5" id="KW-0408">Iron</keyword>
<dbReference type="EMBL" id="AP027059">
    <property type="protein sequence ID" value="BDU50209.1"/>
    <property type="molecule type" value="Genomic_DNA"/>
</dbReference>
<dbReference type="Pfam" id="PF01966">
    <property type="entry name" value="HD"/>
    <property type="match status" value="1"/>
</dbReference>
<dbReference type="KEGG" id="haby:HLVA_07780"/>
<gene>
    <name evidence="8" type="ORF">HLVA_07780</name>
</gene>
<dbReference type="GO" id="GO:0046872">
    <property type="term" value="F:metal ion binding"/>
    <property type="evidence" value="ECO:0007669"/>
    <property type="project" value="UniProtKB-KW"/>
</dbReference>
<dbReference type="SMART" id="SM00471">
    <property type="entry name" value="HDc"/>
    <property type="match status" value="1"/>
</dbReference>
<evidence type="ECO:0000256" key="4">
    <source>
        <dbReference type="ARBA" id="ARBA00022801"/>
    </source>
</evidence>
<dbReference type="SUPFAM" id="SSF109604">
    <property type="entry name" value="HD-domain/PDEase-like"/>
    <property type="match status" value="1"/>
</dbReference>
<comment type="catalytic activity">
    <reaction evidence="6">
        <text>P(1),P(4)-bis(5'-adenosyl) tetraphosphate + H2O = 2 ADP + 2 H(+)</text>
        <dbReference type="Rhea" id="RHEA:24252"/>
        <dbReference type="ChEBI" id="CHEBI:15377"/>
        <dbReference type="ChEBI" id="CHEBI:15378"/>
        <dbReference type="ChEBI" id="CHEBI:58141"/>
        <dbReference type="ChEBI" id="CHEBI:456216"/>
        <dbReference type="EC" id="3.6.1.41"/>
    </reaction>
</comment>
<proteinExistence type="predicted"/>
<evidence type="ECO:0000313" key="8">
    <source>
        <dbReference type="EMBL" id="BDU50209.1"/>
    </source>
</evidence>
<evidence type="ECO:0000256" key="2">
    <source>
        <dbReference type="ARBA" id="ARBA00022723"/>
    </source>
</evidence>
<dbReference type="PROSITE" id="PS51831">
    <property type="entry name" value="HD"/>
    <property type="match status" value="1"/>
</dbReference>
<dbReference type="AlphaFoldDB" id="A0AAU9D2I8"/>
<keyword evidence="9" id="KW-1185">Reference proteome</keyword>
<dbReference type="GO" id="GO:0000166">
    <property type="term" value="F:nucleotide binding"/>
    <property type="evidence" value="ECO:0007669"/>
    <property type="project" value="UniProtKB-KW"/>
</dbReference>
<name>A0AAU9D2I8_9FUSO</name>
<dbReference type="NCBIfam" id="TIGR00488">
    <property type="entry name" value="bis(5'-nucleosyl)-tetraphosphatase (symmetrical) YqeK"/>
    <property type="match status" value="1"/>
</dbReference>
<evidence type="ECO:0000256" key="6">
    <source>
        <dbReference type="ARBA" id="ARBA00049417"/>
    </source>
</evidence>
<evidence type="ECO:0000256" key="3">
    <source>
        <dbReference type="ARBA" id="ARBA00022741"/>
    </source>
</evidence>
<dbReference type="RefSeq" id="WP_307905141.1">
    <property type="nucleotide sequence ID" value="NZ_AP027059.1"/>
</dbReference>
<keyword evidence="3" id="KW-0547">Nucleotide-binding</keyword>
<evidence type="ECO:0000256" key="5">
    <source>
        <dbReference type="ARBA" id="ARBA00023004"/>
    </source>
</evidence>
<dbReference type="GO" id="GO:0008803">
    <property type="term" value="F:bis(5'-nucleosyl)-tetraphosphatase (symmetrical) activity"/>
    <property type="evidence" value="ECO:0007669"/>
    <property type="project" value="UniProtKB-EC"/>
</dbReference>
<sequence length="197" mass="22725">MKKLNIKKHLKNILSEKRYEHTIAVAETSVKLAKIYGEDINKIEIAALLHDCAKNLKLSEMKRLIGRESELTKVEYNLPEILHGFAGAIYARNIFKIEDKDILNAIKYHTIGRKNMTMIEKIIYIADVIEPGRKCGNVDKVRKLAYKDIDCAILQEMKNKINYLLSTNRVIHTNTIDMRNSILLKKRNGKKDENISC</sequence>
<evidence type="ECO:0000259" key="7">
    <source>
        <dbReference type="PROSITE" id="PS51831"/>
    </source>
</evidence>
<evidence type="ECO:0000313" key="9">
    <source>
        <dbReference type="Proteomes" id="UP001321582"/>
    </source>
</evidence>
<dbReference type="EC" id="3.6.1.41" evidence="1"/>
<accession>A0AAU9D2I8</accession>
<keyword evidence="4" id="KW-0378">Hydrolase</keyword>
<dbReference type="Gene3D" id="1.10.3210.10">
    <property type="entry name" value="Hypothetical protein af1432"/>
    <property type="match status" value="1"/>
</dbReference>
<dbReference type="Proteomes" id="UP001321582">
    <property type="component" value="Chromosome"/>
</dbReference>
<dbReference type="InterPro" id="IPR006674">
    <property type="entry name" value="HD_domain"/>
</dbReference>
<dbReference type="InterPro" id="IPR005249">
    <property type="entry name" value="YqeK"/>
</dbReference>
<protein>
    <recommendedName>
        <fullName evidence="1">bis(5'-nucleosyl)-tetraphosphatase (symmetrical)</fullName>
        <ecNumber evidence="1">3.6.1.41</ecNumber>
    </recommendedName>
</protein>
<feature type="domain" description="HD" evidence="7">
    <location>
        <begin position="18"/>
        <end position="132"/>
    </location>
</feature>
<evidence type="ECO:0000256" key="1">
    <source>
        <dbReference type="ARBA" id="ARBA00012506"/>
    </source>
</evidence>
<dbReference type="CDD" id="cd00077">
    <property type="entry name" value="HDc"/>
    <property type="match status" value="1"/>
</dbReference>
<dbReference type="InterPro" id="IPR003607">
    <property type="entry name" value="HD/PDEase_dom"/>
</dbReference>
<dbReference type="PANTHER" id="PTHR35795">
    <property type="entry name" value="SLR1885 PROTEIN"/>
    <property type="match status" value="1"/>
</dbReference>
<dbReference type="PANTHER" id="PTHR35795:SF1">
    <property type="entry name" value="BIS(5'-NUCLEOSYL)-TETRAPHOSPHATASE, SYMMETRICAL"/>
    <property type="match status" value="1"/>
</dbReference>